<dbReference type="InterPro" id="IPR017853">
    <property type="entry name" value="GH"/>
</dbReference>
<name>A0A2K9PSM9_9FLAO</name>
<keyword evidence="4" id="KW-0378">Hydrolase</keyword>
<reference evidence="9 10" key="1">
    <citation type="submission" date="2018-01" db="EMBL/GenBank/DDBJ databases">
        <title>Complete genome sequence of Flavivirga eckloniae ECD14 isolated from seaweed Ecklonia cava.</title>
        <authorList>
            <person name="Lee J.H."/>
            <person name="Baik K.S."/>
            <person name="Seong C.N."/>
        </authorList>
    </citation>
    <scope>NUCLEOTIDE SEQUENCE [LARGE SCALE GENOMIC DNA]</scope>
    <source>
        <strain evidence="9 10">ECD14</strain>
    </source>
</reference>
<dbReference type="PANTHER" id="PTHR22600">
    <property type="entry name" value="BETA-HEXOSAMINIDASE"/>
    <property type="match status" value="1"/>
</dbReference>
<accession>A0A2K9PSM9</accession>
<dbReference type="PANTHER" id="PTHR22600:SF57">
    <property type="entry name" value="BETA-N-ACETYLHEXOSAMINIDASE"/>
    <property type="match status" value="1"/>
</dbReference>
<keyword evidence="5" id="KW-0326">Glycosidase</keyword>
<dbReference type="GO" id="GO:0005975">
    <property type="term" value="P:carbohydrate metabolic process"/>
    <property type="evidence" value="ECO:0007669"/>
    <property type="project" value="InterPro"/>
</dbReference>
<evidence type="ECO:0000256" key="6">
    <source>
        <dbReference type="PIRSR" id="PIRSR625705-1"/>
    </source>
</evidence>
<dbReference type="Proteomes" id="UP000235826">
    <property type="component" value="Chromosome"/>
</dbReference>
<dbReference type="Gene3D" id="3.20.20.80">
    <property type="entry name" value="Glycosidases"/>
    <property type="match status" value="1"/>
</dbReference>
<dbReference type="InterPro" id="IPR015882">
    <property type="entry name" value="HEX_bac_N"/>
</dbReference>
<evidence type="ECO:0000256" key="2">
    <source>
        <dbReference type="ARBA" id="ARBA00006285"/>
    </source>
</evidence>
<keyword evidence="10" id="KW-1185">Reference proteome</keyword>
<dbReference type="OrthoDB" id="9763537at2"/>
<dbReference type="Gene3D" id="3.30.379.10">
    <property type="entry name" value="Chitobiase/beta-hexosaminidase domain 2-like"/>
    <property type="match status" value="1"/>
</dbReference>
<feature type="domain" description="Glycoside hydrolase family 20 catalytic" evidence="7">
    <location>
        <begin position="160"/>
        <end position="505"/>
    </location>
</feature>
<comment type="similarity">
    <text evidence="2">Belongs to the glycosyl hydrolase 20 family.</text>
</comment>
<comment type="catalytic activity">
    <reaction evidence="1">
        <text>Hydrolysis of terminal non-reducing N-acetyl-D-hexosamine residues in N-acetyl-beta-D-hexosaminides.</text>
        <dbReference type="EC" id="3.2.1.52"/>
    </reaction>
</comment>
<dbReference type="EMBL" id="CP025791">
    <property type="protein sequence ID" value="AUP80070.1"/>
    <property type="molecule type" value="Genomic_DNA"/>
</dbReference>
<sequence>MNSNLIKLLIVLMITGTNCKSEKLEYASGNLLPNPQEQKAVGGNFLLNSNTKIYTGGTLKKAATFLMDYIANGSNITLEETEDIDAANIIFKHDSNIQNAEGYTLSVTDNRITISAKTEQGAFYGYQSLRQLLPESFENGSYKEKEVAIAGAFIKDAPRFSYRGMHLDVARHFFNVDEVKTYIDYLAMLKFNTFHWHLTEDQGWRIEIKKYPKLTSVGGFRKETLIGHYNDKPQRFDGKKYGGFYTQEEIKDIVKYASDRAITIIPEIEMPGHSLAALSAYPEFGCIGESYEAATKWGVFEDIYCSKESTFLFLQDILDEVIELFPGKYIHIGGDEAPKERWKHCNNCQARIKEAGLKDEHELQSYFITRIETYLNSKGKQLIGWDEILEGGLAPNATVMSWRGDAGAIAAAKQNHDVILTPNTHVYFDHYQSGNIKEEPVAIGGFLPLEKVFNFEPISKELTAEEAKHVLGGQGNVWTEYMPDFKHVEYMLFPRAVALSNVLWGSKDRNYNDFLKRLNHFENRLKALDVNSFKKYKTKN</sequence>
<dbReference type="RefSeq" id="WP_102756722.1">
    <property type="nucleotide sequence ID" value="NZ_CP025791.1"/>
</dbReference>
<dbReference type="SUPFAM" id="SSF51445">
    <property type="entry name" value="(Trans)glycosidases"/>
    <property type="match status" value="1"/>
</dbReference>
<dbReference type="SUPFAM" id="SSF55545">
    <property type="entry name" value="beta-N-acetylhexosaminidase-like domain"/>
    <property type="match status" value="1"/>
</dbReference>
<evidence type="ECO:0000256" key="3">
    <source>
        <dbReference type="ARBA" id="ARBA00012663"/>
    </source>
</evidence>
<dbReference type="InterPro" id="IPR015883">
    <property type="entry name" value="Glyco_hydro_20_cat"/>
</dbReference>
<dbReference type="Pfam" id="PF00728">
    <property type="entry name" value="Glyco_hydro_20"/>
    <property type="match status" value="1"/>
</dbReference>
<organism evidence="9 10">
    <name type="scientific">Flavivirga eckloniae</name>
    <dbReference type="NCBI Taxonomy" id="1803846"/>
    <lineage>
        <taxon>Bacteria</taxon>
        <taxon>Pseudomonadati</taxon>
        <taxon>Bacteroidota</taxon>
        <taxon>Flavobacteriia</taxon>
        <taxon>Flavobacteriales</taxon>
        <taxon>Flavobacteriaceae</taxon>
        <taxon>Flavivirga</taxon>
    </lineage>
</organism>
<dbReference type="CDD" id="cd06563">
    <property type="entry name" value="GH20_chitobiase-like"/>
    <property type="match status" value="1"/>
</dbReference>
<proteinExistence type="inferred from homology"/>
<protein>
    <recommendedName>
        <fullName evidence="3">beta-N-acetylhexosaminidase</fullName>
        <ecNumber evidence="3">3.2.1.52</ecNumber>
    </recommendedName>
</protein>
<evidence type="ECO:0000259" key="8">
    <source>
        <dbReference type="Pfam" id="PF02838"/>
    </source>
</evidence>
<evidence type="ECO:0000313" key="9">
    <source>
        <dbReference type="EMBL" id="AUP80070.1"/>
    </source>
</evidence>
<dbReference type="GO" id="GO:0016020">
    <property type="term" value="C:membrane"/>
    <property type="evidence" value="ECO:0007669"/>
    <property type="project" value="TreeGrafter"/>
</dbReference>
<evidence type="ECO:0000259" key="7">
    <source>
        <dbReference type="Pfam" id="PF00728"/>
    </source>
</evidence>
<gene>
    <name evidence="9" type="ORF">C1H87_15695</name>
</gene>
<dbReference type="PIRSF" id="PIRSF001093">
    <property type="entry name" value="B-hxosamndse_ab_euk"/>
    <property type="match status" value="1"/>
</dbReference>
<dbReference type="AlphaFoldDB" id="A0A2K9PSM9"/>
<dbReference type="PRINTS" id="PR00738">
    <property type="entry name" value="GLHYDRLASE20"/>
</dbReference>
<dbReference type="EC" id="3.2.1.52" evidence="3"/>
<dbReference type="InterPro" id="IPR025705">
    <property type="entry name" value="Beta_hexosaminidase_sua/sub"/>
</dbReference>
<evidence type="ECO:0000256" key="1">
    <source>
        <dbReference type="ARBA" id="ARBA00001231"/>
    </source>
</evidence>
<dbReference type="GO" id="GO:0030203">
    <property type="term" value="P:glycosaminoglycan metabolic process"/>
    <property type="evidence" value="ECO:0007669"/>
    <property type="project" value="TreeGrafter"/>
</dbReference>
<evidence type="ECO:0000313" key="10">
    <source>
        <dbReference type="Proteomes" id="UP000235826"/>
    </source>
</evidence>
<evidence type="ECO:0000256" key="5">
    <source>
        <dbReference type="ARBA" id="ARBA00023295"/>
    </source>
</evidence>
<feature type="domain" description="Beta-hexosaminidase bacterial type N-terminal" evidence="8">
    <location>
        <begin position="30"/>
        <end position="156"/>
    </location>
</feature>
<feature type="active site" description="Proton donor" evidence="6">
    <location>
        <position position="336"/>
    </location>
</feature>
<evidence type="ECO:0000256" key="4">
    <source>
        <dbReference type="ARBA" id="ARBA00022801"/>
    </source>
</evidence>
<dbReference type="KEGG" id="fek:C1H87_15695"/>
<dbReference type="Pfam" id="PF02838">
    <property type="entry name" value="Glyco_hydro_20b"/>
    <property type="match status" value="1"/>
</dbReference>
<dbReference type="InterPro" id="IPR029018">
    <property type="entry name" value="Hex-like_dom2"/>
</dbReference>
<dbReference type="GO" id="GO:0004563">
    <property type="term" value="F:beta-N-acetylhexosaminidase activity"/>
    <property type="evidence" value="ECO:0007669"/>
    <property type="project" value="UniProtKB-EC"/>
</dbReference>